<dbReference type="Gene3D" id="3.60.21.10">
    <property type="match status" value="1"/>
</dbReference>
<accession>A0A173TCR8</accession>
<protein>
    <submittedName>
        <fullName evidence="3">Uncharacterized metallophosphoesterase Cj0846</fullName>
        <ecNumber evidence="3">3.1.-.-</ecNumber>
    </submittedName>
</protein>
<keyword evidence="1" id="KW-1133">Transmembrane helix</keyword>
<reference evidence="3 4" key="1">
    <citation type="submission" date="2015-09" db="EMBL/GenBank/DDBJ databases">
        <authorList>
            <consortium name="Pathogen Informatics"/>
        </authorList>
    </citation>
    <scope>NUCLEOTIDE SEQUENCE [LARGE SCALE GENOMIC DNA]</scope>
    <source>
        <strain evidence="3 4">2789STDY5834959</strain>
    </source>
</reference>
<organism evidence="3 4">
    <name type="scientific">Anaerostipes hadrus</name>
    <dbReference type="NCBI Taxonomy" id="649756"/>
    <lineage>
        <taxon>Bacteria</taxon>
        <taxon>Bacillati</taxon>
        <taxon>Bacillota</taxon>
        <taxon>Clostridia</taxon>
        <taxon>Lachnospirales</taxon>
        <taxon>Lachnospiraceae</taxon>
        <taxon>Anaerostipes</taxon>
    </lineage>
</organism>
<dbReference type="EC" id="3.1.-.-" evidence="3"/>
<dbReference type="CDD" id="cd07385">
    <property type="entry name" value="MPP_YkuE_C"/>
    <property type="match status" value="1"/>
</dbReference>
<evidence type="ECO:0000259" key="2">
    <source>
        <dbReference type="Pfam" id="PF00149"/>
    </source>
</evidence>
<dbReference type="EMBL" id="CYXY01000011">
    <property type="protein sequence ID" value="CUN00544.1"/>
    <property type="molecule type" value="Genomic_DNA"/>
</dbReference>
<dbReference type="GO" id="GO:0016787">
    <property type="term" value="F:hydrolase activity"/>
    <property type="evidence" value="ECO:0007669"/>
    <property type="project" value="UniProtKB-KW"/>
</dbReference>
<dbReference type="Pfam" id="PF00149">
    <property type="entry name" value="Metallophos"/>
    <property type="match status" value="1"/>
</dbReference>
<name>A0A173TCR8_ANAHA</name>
<dbReference type="SUPFAM" id="SSF56300">
    <property type="entry name" value="Metallo-dependent phosphatases"/>
    <property type="match status" value="1"/>
</dbReference>
<dbReference type="InterPro" id="IPR004843">
    <property type="entry name" value="Calcineurin-like_PHP"/>
</dbReference>
<keyword evidence="1" id="KW-0472">Membrane</keyword>
<feature type="transmembrane region" description="Helical" evidence="1">
    <location>
        <begin position="37"/>
        <end position="58"/>
    </location>
</feature>
<dbReference type="RefSeq" id="WP_055072953.1">
    <property type="nucleotide sequence ID" value="NZ_CYXY01000011.1"/>
</dbReference>
<sequence length="397" mass="45530">MIAIYLAPLYLLLNVYFLFRILKWLETCHVYFKKKWIKAVLVMIYVFLAFSILIAFLFPQGTIRRAMKLISNYWLGVLMYLALTILIADLIRLILIYFVKADQKKFRTPKVFRIVGSICMILILLISFYGVCNARNIRTTSYHVTIHKKVGNHKKLKIILLADLHLGYNIGCSQMKQMVMKVNQQSPDLIVVAGDIFDNEYDALDDPDQLVKIFRQLKSQYGVYAVYGNHDIDEKILAGFTFGSGREKKVSDPRMDEFVKRAGMKLLRDESVCIDQSFYLYGRPDAEKVGRGISRRKTPKELVNGMDLKKPVIVLDHEPRQLEELNQAGVDIDLCGHTHDGQLFPGNITIHLFWKNPYGYRKVGNAHQIVTSGVGLFGPNMRVGTKAEIVVVNVDFR</sequence>
<dbReference type="Proteomes" id="UP000095553">
    <property type="component" value="Unassembled WGS sequence"/>
</dbReference>
<proteinExistence type="predicted"/>
<dbReference type="PANTHER" id="PTHR31302">
    <property type="entry name" value="TRANSMEMBRANE PROTEIN WITH METALLOPHOSPHOESTERASE DOMAIN-RELATED"/>
    <property type="match status" value="1"/>
</dbReference>
<keyword evidence="3" id="KW-0378">Hydrolase</keyword>
<feature type="transmembrane region" description="Helical" evidence="1">
    <location>
        <begin position="6"/>
        <end position="25"/>
    </location>
</feature>
<evidence type="ECO:0000313" key="4">
    <source>
        <dbReference type="Proteomes" id="UP000095553"/>
    </source>
</evidence>
<dbReference type="InterPro" id="IPR029052">
    <property type="entry name" value="Metallo-depent_PP-like"/>
</dbReference>
<keyword evidence="1" id="KW-0812">Transmembrane</keyword>
<dbReference type="PANTHER" id="PTHR31302:SF0">
    <property type="entry name" value="TRANSMEMBRANE PROTEIN WITH METALLOPHOSPHOESTERASE DOMAIN"/>
    <property type="match status" value="1"/>
</dbReference>
<feature type="domain" description="Calcineurin-like phosphoesterase" evidence="2">
    <location>
        <begin position="156"/>
        <end position="340"/>
    </location>
</feature>
<gene>
    <name evidence="3" type="ORF">ERS852571_01927</name>
</gene>
<dbReference type="AlphaFoldDB" id="A0A173TCR8"/>
<feature type="transmembrane region" description="Helical" evidence="1">
    <location>
        <begin position="78"/>
        <end position="99"/>
    </location>
</feature>
<dbReference type="InterPro" id="IPR051158">
    <property type="entry name" value="Metallophosphoesterase_sf"/>
</dbReference>
<evidence type="ECO:0000313" key="3">
    <source>
        <dbReference type="EMBL" id="CUN00544.1"/>
    </source>
</evidence>
<feature type="transmembrane region" description="Helical" evidence="1">
    <location>
        <begin position="111"/>
        <end position="131"/>
    </location>
</feature>
<evidence type="ECO:0000256" key="1">
    <source>
        <dbReference type="SAM" id="Phobius"/>
    </source>
</evidence>